<comment type="cofactor">
    <cofactor evidence="1 2">
        <name>Zn(2+)</name>
        <dbReference type="ChEBI" id="CHEBI:29105"/>
    </cofactor>
    <text evidence="1 2">Binds 1 zinc ion per subunit.</text>
</comment>
<dbReference type="SUPFAM" id="SSF55486">
    <property type="entry name" value="Metalloproteases ('zincins'), catalytic domain"/>
    <property type="match status" value="1"/>
</dbReference>
<feature type="binding site" evidence="1">
    <location>
        <position position="160"/>
    </location>
    <ligand>
        <name>Zn(2+)</name>
        <dbReference type="ChEBI" id="CHEBI:29105"/>
        <note>catalytic</note>
    </ligand>
</feature>
<dbReference type="EMBL" id="CAJOBC010107684">
    <property type="protein sequence ID" value="CAF4510216.1"/>
    <property type="molecule type" value="Genomic_DNA"/>
</dbReference>
<protein>
    <recommendedName>
        <fullName evidence="2">Metalloendopeptidase</fullName>
        <ecNumber evidence="2">3.4.24.-</ecNumber>
    </recommendedName>
</protein>
<dbReference type="OrthoDB" id="431034at2759"/>
<dbReference type="GO" id="GO:0004222">
    <property type="term" value="F:metalloendopeptidase activity"/>
    <property type="evidence" value="ECO:0007669"/>
    <property type="project" value="UniProtKB-UniRule"/>
</dbReference>
<dbReference type="PANTHER" id="PTHR10127">
    <property type="entry name" value="DISCOIDIN, CUB, EGF, LAMININ , AND ZINC METALLOPROTEASE DOMAIN CONTAINING"/>
    <property type="match status" value="1"/>
</dbReference>
<dbReference type="Pfam" id="PF01400">
    <property type="entry name" value="Astacin"/>
    <property type="match status" value="1"/>
</dbReference>
<feature type="binding site" evidence="1">
    <location>
        <position position="150"/>
    </location>
    <ligand>
        <name>Zn(2+)</name>
        <dbReference type="ChEBI" id="CHEBI:29105"/>
        <note>catalytic</note>
    </ligand>
</feature>
<dbReference type="EMBL" id="CAJNOQ010040543">
    <property type="protein sequence ID" value="CAF1620473.1"/>
    <property type="molecule type" value="Genomic_DNA"/>
</dbReference>
<evidence type="ECO:0000256" key="2">
    <source>
        <dbReference type="RuleBase" id="RU361183"/>
    </source>
</evidence>
<keyword evidence="1 2" id="KW-0862">Zinc</keyword>
<comment type="caution">
    <text evidence="4">The sequence shown here is derived from an EMBL/GenBank/DDBJ whole genome shotgun (WGS) entry which is preliminary data.</text>
</comment>
<dbReference type="PANTHER" id="PTHR10127:SF886">
    <property type="entry name" value="ASTACIN-LIKE METALLOENDOPEPTIDASE"/>
    <property type="match status" value="1"/>
</dbReference>
<feature type="non-terminal residue" evidence="4">
    <location>
        <position position="1"/>
    </location>
</feature>
<sequence>VTLILSGPIPSPSRPSYVTAEDFERGKVLTLEERGANLTDFREYLPNHPETRTNVWHDSRYKWPNARVPYVISSRYNDHERAVIAESIREWESKTCIRFVPASSNDRDYLELTPDDGTNNYCYSHVGRQGGRQFVKMYAPTCISVGQYVHELGHAIGFGHEHQRPDRDHYIRIKWENIDPRKKIDCFTAFV</sequence>
<keyword evidence="6" id="KW-1185">Reference proteome</keyword>
<keyword evidence="1 2" id="KW-0645">Protease</keyword>
<name>A0A816CEB3_9BILA</name>
<accession>A0A816CEB3</accession>
<dbReference type="PROSITE" id="PS51864">
    <property type="entry name" value="ASTACIN"/>
    <property type="match status" value="1"/>
</dbReference>
<dbReference type="PRINTS" id="PR00480">
    <property type="entry name" value="ASTACIN"/>
</dbReference>
<dbReference type="InterPro" id="IPR001506">
    <property type="entry name" value="Peptidase_M12A"/>
</dbReference>
<dbReference type="Gene3D" id="3.40.390.10">
    <property type="entry name" value="Collagenase (Catalytic Domain)"/>
    <property type="match status" value="1"/>
</dbReference>
<evidence type="ECO:0000313" key="4">
    <source>
        <dbReference type="EMBL" id="CAF1620473.1"/>
    </source>
</evidence>
<dbReference type="GO" id="GO:0006508">
    <property type="term" value="P:proteolysis"/>
    <property type="evidence" value="ECO:0007669"/>
    <property type="project" value="UniProtKB-KW"/>
</dbReference>
<dbReference type="AlphaFoldDB" id="A0A816CEB3"/>
<proteinExistence type="predicted"/>
<dbReference type="InterPro" id="IPR006026">
    <property type="entry name" value="Peptidase_Metallo"/>
</dbReference>
<dbReference type="GO" id="GO:0008270">
    <property type="term" value="F:zinc ion binding"/>
    <property type="evidence" value="ECO:0007669"/>
    <property type="project" value="UniProtKB-UniRule"/>
</dbReference>
<dbReference type="SMART" id="SM00235">
    <property type="entry name" value="ZnMc"/>
    <property type="match status" value="1"/>
</dbReference>
<evidence type="ECO:0000256" key="1">
    <source>
        <dbReference type="PROSITE-ProRule" id="PRU01211"/>
    </source>
</evidence>
<evidence type="ECO:0000313" key="6">
    <source>
        <dbReference type="Proteomes" id="UP000663829"/>
    </source>
</evidence>
<evidence type="ECO:0000259" key="3">
    <source>
        <dbReference type="PROSITE" id="PS51864"/>
    </source>
</evidence>
<evidence type="ECO:0000313" key="5">
    <source>
        <dbReference type="EMBL" id="CAF4510216.1"/>
    </source>
</evidence>
<feature type="active site" evidence="1">
    <location>
        <position position="151"/>
    </location>
</feature>
<dbReference type="Proteomes" id="UP000663829">
    <property type="component" value="Unassembled WGS sequence"/>
</dbReference>
<reference evidence="4" key="1">
    <citation type="submission" date="2021-02" db="EMBL/GenBank/DDBJ databases">
        <authorList>
            <person name="Nowell W R."/>
        </authorList>
    </citation>
    <scope>NUCLEOTIDE SEQUENCE</scope>
</reference>
<keyword evidence="1 2" id="KW-0378">Hydrolase</keyword>
<dbReference type="Proteomes" id="UP000681722">
    <property type="component" value="Unassembled WGS sequence"/>
</dbReference>
<feature type="binding site" evidence="1">
    <location>
        <position position="154"/>
    </location>
    <ligand>
        <name>Zn(2+)</name>
        <dbReference type="ChEBI" id="CHEBI:29105"/>
        <note>catalytic</note>
    </ligand>
</feature>
<keyword evidence="1 2" id="KW-0479">Metal-binding</keyword>
<gene>
    <name evidence="4" type="ORF">GPM918_LOCUS43704</name>
    <name evidence="5" type="ORF">SRO942_LOCUS45273</name>
</gene>
<feature type="domain" description="Peptidase M12A" evidence="3">
    <location>
        <begin position="54"/>
        <end position="191"/>
    </location>
</feature>
<comment type="caution">
    <text evidence="1">Lacks conserved residue(s) required for the propagation of feature annotation.</text>
</comment>
<organism evidence="4 6">
    <name type="scientific">Didymodactylos carnosus</name>
    <dbReference type="NCBI Taxonomy" id="1234261"/>
    <lineage>
        <taxon>Eukaryota</taxon>
        <taxon>Metazoa</taxon>
        <taxon>Spiralia</taxon>
        <taxon>Gnathifera</taxon>
        <taxon>Rotifera</taxon>
        <taxon>Eurotatoria</taxon>
        <taxon>Bdelloidea</taxon>
        <taxon>Philodinida</taxon>
        <taxon>Philodinidae</taxon>
        <taxon>Didymodactylos</taxon>
    </lineage>
</organism>
<dbReference type="InterPro" id="IPR024079">
    <property type="entry name" value="MetalloPept_cat_dom_sf"/>
</dbReference>
<keyword evidence="1 2" id="KW-0482">Metalloprotease</keyword>
<dbReference type="EC" id="3.4.24.-" evidence="2"/>